<dbReference type="InterPro" id="IPR011042">
    <property type="entry name" value="6-blade_b-propeller_TolB-like"/>
</dbReference>
<dbReference type="InterPro" id="IPR011041">
    <property type="entry name" value="Quinoprot_gluc/sorb_DH_b-prop"/>
</dbReference>
<proteinExistence type="predicted"/>
<evidence type="ECO:0000313" key="2">
    <source>
        <dbReference type="EMBL" id="OAA94900.1"/>
    </source>
</evidence>
<evidence type="ECO:0008006" key="6">
    <source>
        <dbReference type="Google" id="ProtNLM"/>
    </source>
</evidence>
<evidence type="ECO:0000313" key="3">
    <source>
        <dbReference type="EMBL" id="OBR91640.1"/>
    </source>
</evidence>
<dbReference type="AlphaFoldDB" id="A0A166UGM6"/>
<dbReference type="Gene3D" id="2.120.10.30">
    <property type="entry name" value="TolB, C-terminal domain"/>
    <property type="match status" value="1"/>
</dbReference>
<keyword evidence="1" id="KW-0812">Transmembrane</keyword>
<organism evidence="2 4">
    <name type="scientific">Clostridium coskatii</name>
    <dbReference type="NCBI Taxonomy" id="1705578"/>
    <lineage>
        <taxon>Bacteria</taxon>
        <taxon>Bacillati</taxon>
        <taxon>Bacillota</taxon>
        <taxon>Clostridia</taxon>
        <taxon>Eubacteriales</taxon>
        <taxon>Clostridiaceae</taxon>
        <taxon>Clostridium</taxon>
    </lineage>
</organism>
<dbReference type="EMBL" id="LROR01000067">
    <property type="protein sequence ID" value="OBR91640.1"/>
    <property type="molecule type" value="Genomic_DNA"/>
</dbReference>
<feature type="transmembrane region" description="Helical" evidence="1">
    <location>
        <begin position="54"/>
        <end position="75"/>
    </location>
</feature>
<sequence length="485" mass="55047">MTLNQMLVIFRFTLLIIDESIRIFVIKHSYAENFFNIYILGSIILRRVVYMKKIIKILFTITIVFVLTFVIVNYFSKTHYKVEVQMKDNTLSYDLKYSRLKGAVDFTKDEKQNYYIAYSNRIQIIKDNGKSYDILKNSNLNIHSMDYYKGNLYYSSGDSIYCYNMNEGKNTILIKGLPNYGDYKDSLVKVSNACLYISIGSATNSGVVGDDNKWVNGNLYAHDMSPENITLRGINFGKSKTGAFQSYNTKSIKGQIVPAHFPGNACIIIYNLESGTSDTFAWGIRNVTGMGFTDSSKLICAVGGMENRGSRPVIGDTDYIYEVKKGRWYGWPDYSGGDPVTSPKFKSVKNSPLQFILDNHPTTNPQAPIYQHKTVSSIGTLAVDSKGDLNDRNCIFFYDNIDNIVYSFRGTGLPEEKVKFSERTKISSIKIYDKSLLLLDGKEGYLYSIKRGKIKKVSEINKNIYPYILMTTVLGIILILKVQGR</sequence>
<dbReference type="Proteomes" id="UP000093694">
    <property type="component" value="Unassembled WGS sequence"/>
</dbReference>
<dbReference type="EMBL" id="LITQ01000001">
    <property type="protein sequence ID" value="OAA94900.1"/>
    <property type="molecule type" value="Genomic_DNA"/>
</dbReference>
<name>A0A166UGM6_9CLOT</name>
<feature type="transmembrane region" description="Helical" evidence="1">
    <location>
        <begin position="464"/>
        <end position="482"/>
    </location>
</feature>
<dbReference type="Proteomes" id="UP000077384">
    <property type="component" value="Unassembled WGS sequence"/>
</dbReference>
<dbReference type="PATRIC" id="fig|1705578.3.peg.124"/>
<evidence type="ECO:0000256" key="1">
    <source>
        <dbReference type="SAM" id="Phobius"/>
    </source>
</evidence>
<feature type="transmembrane region" description="Helical" evidence="1">
    <location>
        <begin position="6"/>
        <end position="25"/>
    </location>
</feature>
<comment type="caution">
    <text evidence="2">The sequence shown here is derived from an EMBL/GenBank/DDBJ whole genome shotgun (WGS) entry which is preliminary data.</text>
</comment>
<gene>
    <name evidence="3" type="ORF">CLCOS_32800</name>
    <name evidence="2" type="ORF">WX73_01308</name>
</gene>
<keyword evidence="1" id="KW-0472">Membrane</keyword>
<evidence type="ECO:0000313" key="5">
    <source>
        <dbReference type="Proteomes" id="UP000093694"/>
    </source>
</evidence>
<evidence type="ECO:0000313" key="4">
    <source>
        <dbReference type="Proteomes" id="UP000077384"/>
    </source>
</evidence>
<reference evidence="2 4" key="1">
    <citation type="journal article" date="2015" name="Biotechnol. Bioeng.">
        <title>Genome sequence and phenotypic characterization of Caulobacter segnis.</title>
        <authorList>
            <person name="Patel S."/>
            <person name="Fletcher B."/>
            <person name="Scott D.C."/>
            <person name="Ely B."/>
        </authorList>
    </citation>
    <scope>NUCLEOTIDE SEQUENCE [LARGE SCALE GENOMIC DNA]</scope>
    <source>
        <strain evidence="2 4">PS02</strain>
    </source>
</reference>
<dbReference type="SUPFAM" id="SSF50952">
    <property type="entry name" value="Soluble quinoprotein glucose dehydrogenase"/>
    <property type="match status" value="1"/>
</dbReference>
<accession>A0A166UGM6</accession>
<reference evidence="3 5" key="2">
    <citation type="journal article" date="2016" name="Front. Microbiol.">
        <title>Industrial Acetogenic Biocatalysts: A Comparative Metabolic and Genomic Analysis.</title>
        <authorList>
            <person name="Bengelsdorf F."/>
            <person name="Poehlein A."/>
            <person name="Sonja S."/>
            <person name="Erz C."/>
            <person name="Hummel T."/>
            <person name="Hoffmeister S."/>
            <person name="Daniel R."/>
            <person name="Durre P."/>
        </authorList>
    </citation>
    <scope>NUCLEOTIDE SEQUENCE [LARGE SCALE GENOMIC DNA]</scope>
    <source>
        <strain evidence="3 5">PTA-10522</strain>
    </source>
</reference>
<keyword evidence="1" id="KW-1133">Transmembrane helix</keyword>
<protein>
    <recommendedName>
        <fullName evidence="6">Glucose / Sorbosone dehydrogenase</fullName>
    </recommendedName>
</protein>
<keyword evidence="5" id="KW-1185">Reference proteome</keyword>